<protein>
    <submittedName>
        <fullName evidence="3">DUF1508 domain-containing protein</fullName>
    </submittedName>
</protein>
<dbReference type="Proteomes" id="UP000663464">
    <property type="component" value="Chromosome"/>
</dbReference>
<reference evidence="2 6" key="2">
    <citation type="submission" date="2019-02" db="EMBL/GenBank/DDBJ databases">
        <title>Genome sequencing of Clostridium botulinum clinical isolates.</title>
        <authorList>
            <person name="Brunt J."/>
            <person name="Van Vliet A.H.M."/>
            <person name="Stringer S.C."/>
            <person name="Grant K.A."/>
            <person name="Carter A.C."/>
            <person name="Peck M.W."/>
        </authorList>
    </citation>
    <scope>NUCLEOTIDE SEQUENCE [LARGE SCALE GENOMIC DNA]</scope>
    <source>
        <strain evidence="2 6">H142660711</strain>
    </source>
</reference>
<dbReference type="RefSeq" id="WP_003362639.1">
    <property type="nucleotide sequence ID" value="NZ_AP025140.1"/>
</dbReference>
<evidence type="ECO:0000313" key="6">
    <source>
        <dbReference type="Proteomes" id="UP000473887"/>
    </source>
</evidence>
<evidence type="ECO:0000313" key="3">
    <source>
        <dbReference type="EMBL" id="NFF03420.1"/>
    </source>
</evidence>
<dbReference type="Proteomes" id="UP000473887">
    <property type="component" value="Unassembled WGS sequence"/>
</dbReference>
<dbReference type="EMBL" id="SWND01000013">
    <property type="protein sequence ID" value="NFF03420.1"/>
    <property type="molecule type" value="Genomic_DNA"/>
</dbReference>
<organism evidence="3 5">
    <name type="scientific">Clostridium botulinum</name>
    <dbReference type="NCBI Taxonomy" id="1491"/>
    <lineage>
        <taxon>Bacteria</taxon>
        <taxon>Bacillati</taxon>
        <taxon>Bacillota</taxon>
        <taxon>Clostridia</taxon>
        <taxon>Eubacteriales</taxon>
        <taxon>Clostridiaceae</taxon>
        <taxon>Clostridium</taxon>
    </lineage>
</organism>
<evidence type="ECO:0000313" key="4">
    <source>
        <dbReference type="EMBL" id="QRI55225.1"/>
    </source>
</evidence>
<evidence type="ECO:0000313" key="7">
    <source>
        <dbReference type="Proteomes" id="UP000663464"/>
    </source>
</evidence>
<dbReference type="Pfam" id="PF07411">
    <property type="entry name" value="DUF1508"/>
    <property type="match status" value="1"/>
</dbReference>
<dbReference type="EMBL" id="CP069280">
    <property type="protein sequence ID" value="QRI55225.1"/>
    <property type="molecule type" value="Genomic_DNA"/>
</dbReference>
<evidence type="ECO:0000313" key="5">
    <source>
        <dbReference type="Proteomes" id="UP000472521"/>
    </source>
</evidence>
<accession>A0A0A2HLK4</accession>
<dbReference type="SUPFAM" id="SSF160113">
    <property type="entry name" value="YegP-like"/>
    <property type="match status" value="1"/>
</dbReference>
<reference evidence="3 5" key="3">
    <citation type="submission" date="2019-04" db="EMBL/GenBank/DDBJ databases">
        <title>Genome sequencing of Clostridium botulinum Groups I-IV and Clostridium butyricum.</title>
        <authorList>
            <person name="Brunt J."/>
            <person name="Van Vliet A.H.M."/>
            <person name="Stringer S.C."/>
            <person name="Carter A.T."/>
            <person name="Peck M.W."/>
        </authorList>
    </citation>
    <scope>NUCLEOTIDE SEQUENCE [LARGE SCALE GENOMIC DNA]</scope>
    <source>
        <strain evidence="3 5">IFR 18/054</strain>
    </source>
</reference>
<dbReference type="InterPro" id="IPR036913">
    <property type="entry name" value="YegP-like_sf"/>
</dbReference>
<reference evidence="4 7" key="1">
    <citation type="journal article" date="2014" name="J. Infect. Dis.">
        <title>Molecular characterization of a novel botulinum neurotoxin type H gene.</title>
        <authorList>
            <person name="Dover N."/>
            <person name="Barash J.R."/>
            <person name="Hill K.K."/>
            <person name="Xie G."/>
            <person name="Arnon S.S."/>
        </authorList>
    </citation>
    <scope>NUCLEOTIDE SEQUENCE [LARGE SCALE GENOMIC DNA]</scope>
    <source>
        <strain evidence="4 7">IBCA10-7060</strain>
    </source>
</reference>
<sequence>MPSEDKWKFYKNSDGKWRWRRTARNGRIVGASDEGYVNRLDCIGNAKRHGYKG</sequence>
<dbReference type="InterPro" id="IPR010879">
    <property type="entry name" value="DUF1508"/>
</dbReference>
<reference evidence="4" key="4">
    <citation type="submission" date="2021-02" db="EMBL/GenBank/DDBJ databases">
        <authorList>
            <person name="Dover N."/>
            <person name="Barash J.R."/>
            <person name="Bell J.M."/>
            <person name="Sylvester M.D."/>
            <person name="Arnon S."/>
        </authorList>
    </citation>
    <scope>NUCLEOTIDE SEQUENCE</scope>
    <source>
        <strain evidence="4">IBCA10-7060</strain>
    </source>
</reference>
<gene>
    <name evidence="2" type="ORF">EXM69_17395</name>
    <name evidence="3" type="ORF">FCV25_17030</name>
    <name evidence="4" type="ORF">JQS73_09055</name>
</gene>
<dbReference type="Proteomes" id="UP000472521">
    <property type="component" value="Unassembled WGS sequence"/>
</dbReference>
<dbReference type="AlphaFoldDB" id="A0A0A2HLK4"/>
<evidence type="ECO:0000259" key="1">
    <source>
        <dbReference type="Pfam" id="PF07411"/>
    </source>
</evidence>
<proteinExistence type="predicted"/>
<feature type="domain" description="DUF1508" evidence="1">
    <location>
        <begin position="13"/>
        <end position="42"/>
    </location>
</feature>
<name>A0A0A2HLK4_CLOBO</name>
<dbReference type="Gene3D" id="3.30.160.160">
    <property type="entry name" value="YegP-like"/>
    <property type="match status" value="1"/>
</dbReference>
<evidence type="ECO:0000313" key="2">
    <source>
        <dbReference type="EMBL" id="NEZ93665.1"/>
    </source>
</evidence>
<dbReference type="OMA" id="NIANDQW"/>
<dbReference type="EMBL" id="SGKC01000047">
    <property type="protein sequence ID" value="NEZ93665.1"/>
    <property type="molecule type" value="Genomic_DNA"/>
</dbReference>